<keyword evidence="5" id="KW-0998">Cell outer membrane</keyword>
<dbReference type="GO" id="GO:0009252">
    <property type="term" value="P:peptidoglycan biosynthetic process"/>
    <property type="evidence" value="ECO:0007669"/>
    <property type="project" value="TreeGrafter"/>
</dbReference>
<dbReference type="RefSeq" id="WP_005881495.1">
    <property type="nucleotide sequence ID" value="NZ_CP019430.1"/>
</dbReference>
<name>C3XB09_OXAFO</name>
<accession>C3XB09</accession>
<dbReference type="Pfam" id="PF06629">
    <property type="entry name" value="MipA"/>
    <property type="match status" value="1"/>
</dbReference>
<feature type="chain" id="PRO_5030167023" evidence="6">
    <location>
        <begin position="29"/>
        <end position="252"/>
    </location>
</feature>
<evidence type="ECO:0000256" key="2">
    <source>
        <dbReference type="ARBA" id="ARBA00005722"/>
    </source>
</evidence>
<evidence type="ECO:0000313" key="8">
    <source>
        <dbReference type="Proteomes" id="UP000005089"/>
    </source>
</evidence>
<dbReference type="OrthoDB" id="8741240at2"/>
<proteinExistence type="inferred from homology"/>
<feature type="signal peptide" evidence="6">
    <location>
        <begin position="1"/>
        <end position="28"/>
    </location>
</feature>
<comment type="subcellular location">
    <subcellularLocation>
        <location evidence="1">Cell outer membrane</location>
    </subcellularLocation>
</comment>
<dbReference type="PANTHER" id="PTHR38776">
    <property type="entry name" value="MLTA-INTERACTING PROTEIN-RELATED"/>
    <property type="match status" value="1"/>
</dbReference>
<dbReference type="PANTHER" id="PTHR38776:SF1">
    <property type="entry name" value="MLTA-INTERACTING PROTEIN-RELATED"/>
    <property type="match status" value="1"/>
</dbReference>
<dbReference type="Proteomes" id="UP000005089">
    <property type="component" value="Unassembled WGS sequence"/>
</dbReference>
<evidence type="ECO:0000256" key="1">
    <source>
        <dbReference type="ARBA" id="ARBA00004442"/>
    </source>
</evidence>
<comment type="similarity">
    <text evidence="2">Belongs to the MipA/OmpV family.</text>
</comment>
<dbReference type="HOGENOM" id="CLU_063465_3_0_4"/>
<keyword evidence="8" id="KW-1185">Reference proteome</keyword>
<evidence type="ECO:0000256" key="6">
    <source>
        <dbReference type="SAM" id="SignalP"/>
    </source>
</evidence>
<organism evidence="7 8">
    <name type="scientific">Oxalobacter formigenes OXCC13</name>
    <dbReference type="NCBI Taxonomy" id="556269"/>
    <lineage>
        <taxon>Bacteria</taxon>
        <taxon>Pseudomonadati</taxon>
        <taxon>Pseudomonadota</taxon>
        <taxon>Betaproteobacteria</taxon>
        <taxon>Burkholderiales</taxon>
        <taxon>Oxalobacteraceae</taxon>
        <taxon>Oxalobacter</taxon>
    </lineage>
</organism>
<keyword evidence="4" id="KW-0472">Membrane</keyword>
<evidence type="ECO:0000313" key="7">
    <source>
        <dbReference type="EMBL" id="EEO30385.1"/>
    </source>
</evidence>
<dbReference type="eggNOG" id="COG3713">
    <property type="taxonomic scope" value="Bacteria"/>
</dbReference>
<evidence type="ECO:0000256" key="4">
    <source>
        <dbReference type="ARBA" id="ARBA00023136"/>
    </source>
</evidence>
<sequence length="252" mass="28068">MKKYRIGRLGVTASACLFLATSSFPVLADTLTIGAGTHYANTPYKNYNNHGEFMPVIMYDSDRFYIDDDVAGIYLVKNNTHEVDVGIGITDLEFNNDHASGVMRKLRTRKITAMASLNYQYKTNVGNFFASVAADVLDRHNGFTADASYEAPFQIGRFGMAIRGGLQWQSSNYNKYYFGISNEESQFTGLSSYNPGSTVSPYIDASAMYSITKNWGIFLTGRYERMPSEIKDSPMVSRSGNLVIESGITYSF</sequence>
<keyword evidence="3 6" id="KW-0732">Signal</keyword>
<dbReference type="InterPro" id="IPR010583">
    <property type="entry name" value="MipA"/>
</dbReference>
<dbReference type="EMBL" id="GG658170">
    <property type="protein sequence ID" value="EEO30385.1"/>
    <property type="molecule type" value="Genomic_DNA"/>
</dbReference>
<dbReference type="STRING" id="847.BRW83_0693"/>
<gene>
    <name evidence="7" type="ORF">OFBG_01413</name>
</gene>
<dbReference type="AlphaFoldDB" id="C3XB09"/>
<evidence type="ECO:0000256" key="5">
    <source>
        <dbReference type="ARBA" id="ARBA00023237"/>
    </source>
</evidence>
<protein>
    <submittedName>
        <fullName evidence="7">Putative MltA-interacting protein</fullName>
    </submittedName>
</protein>
<evidence type="ECO:0000256" key="3">
    <source>
        <dbReference type="ARBA" id="ARBA00022729"/>
    </source>
</evidence>
<reference evidence="7 8" key="1">
    <citation type="submission" date="2009-02" db="EMBL/GenBank/DDBJ databases">
        <title>The Genome Sequence of Oxalobacter formigenes OXCC13.</title>
        <authorList>
            <consortium name="The Broad Institute Genome Sequencing Platform"/>
            <person name="Ward D."/>
            <person name="Young S.K."/>
            <person name="Kodira C.D."/>
            <person name="Zeng Q."/>
            <person name="Koehrsen M."/>
            <person name="Alvarado L."/>
            <person name="Berlin A."/>
            <person name="Borenstein D."/>
            <person name="Chen Z."/>
            <person name="Engels R."/>
            <person name="Freedman E."/>
            <person name="Gellesch M."/>
            <person name="Goldberg J."/>
            <person name="Griggs A."/>
            <person name="Gujja S."/>
            <person name="Heiman D."/>
            <person name="Hepburn T."/>
            <person name="Howarth C."/>
            <person name="Jen D."/>
            <person name="Larson L."/>
            <person name="Lewis B."/>
            <person name="Mehta T."/>
            <person name="Park D."/>
            <person name="Pearson M."/>
            <person name="Roberts A."/>
            <person name="Saif S."/>
            <person name="Shea T."/>
            <person name="Shenoy N."/>
            <person name="Sisk P."/>
            <person name="Stolte C."/>
            <person name="Sykes S."/>
            <person name="Walk T."/>
            <person name="White J."/>
            <person name="Yandava C."/>
            <person name="Allison M.J."/>
            <person name="Lander E."/>
            <person name="Nusbaum C."/>
            <person name="Galagan J."/>
            <person name="Birren B."/>
        </authorList>
    </citation>
    <scope>NUCLEOTIDE SEQUENCE [LARGE SCALE GENOMIC DNA]</scope>
    <source>
        <strain evidence="7 8">OXCC13</strain>
    </source>
</reference>
<dbReference type="GO" id="GO:0009279">
    <property type="term" value="C:cell outer membrane"/>
    <property type="evidence" value="ECO:0007669"/>
    <property type="project" value="UniProtKB-SubCell"/>
</dbReference>
<dbReference type="GeneID" id="77134597"/>